<reference evidence="2 3" key="1">
    <citation type="journal article" date="2020" name="Biotechnol. Biofuels">
        <title>New insights from the biogas microbiome by comprehensive genome-resolved metagenomics of nearly 1600 species originating from multiple anaerobic digesters.</title>
        <authorList>
            <person name="Campanaro S."/>
            <person name="Treu L."/>
            <person name="Rodriguez-R L.M."/>
            <person name="Kovalovszki A."/>
            <person name="Ziels R.M."/>
            <person name="Maus I."/>
            <person name="Zhu X."/>
            <person name="Kougias P.G."/>
            <person name="Basile A."/>
            <person name="Luo G."/>
            <person name="Schluter A."/>
            <person name="Konstantinidis K.T."/>
            <person name="Angelidaki I."/>
        </authorList>
    </citation>
    <scope>NUCLEOTIDE SEQUENCE [LARGE SCALE GENOMIC DNA]</scope>
    <source>
        <strain evidence="2">AS06rmzACSIP_65</strain>
    </source>
</reference>
<keyword evidence="1" id="KW-0812">Transmembrane</keyword>
<gene>
    <name evidence="2" type="ORF">GX656_00370</name>
</gene>
<proteinExistence type="predicted"/>
<dbReference type="EMBL" id="JAAZBX010000001">
    <property type="protein sequence ID" value="NLD25083.1"/>
    <property type="molecule type" value="Genomic_DNA"/>
</dbReference>
<dbReference type="Proteomes" id="UP000545876">
    <property type="component" value="Unassembled WGS sequence"/>
</dbReference>
<sequence>MANIRVSASKKTTVIILLLLFLVVGGTGGYLLWRVNQEKELSPGESEAGSNQCNCYKPGESCGSLPDCNNVSYPISCYCVYVQATCPLLPLCTPGEVPQCTQGSHCTEKVHCIWPEVAYCQSGTCICKSPPNGCYDTEPQCTPQCPEGYEKCSGADCTGEIKDVECSHDCASCNNRYYVRAKCKKIVTNTCGDGNKGGSEACDPPGSVCTAASGKQSTCSSTCTCPEPANICGDGNKAGDEACDPPGSTCTTASGKEGTCSSTCTCPEPPVGNICDAQGAKWVTQPPSRVEFGKPISFEYITGDTDGVQNVNIIVKLDGTSVPVTKIPATDNAPNITVKGTLNGSEGVLSPGNHKLEISWNDIKGAGGLPCYAYSMITVLPENPEWDIEKKALQTCVNDWTENPTSNLTYTVTITNTNTGSGAGTITSILDTLDPKVDSTKVTNISNGGVISNGKIVWNLTSPLSDFDPGESKSFTYSISVNKESFGIYENTVVATPDISSGDSSNLEASVNIEARCNVPGEPVQPDTGLFDDSKNIVILGAALLFAGLGWSWITDSFGTMKQKISYESKARFEKRVSKR</sequence>
<keyword evidence="1" id="KW-1133">Transmembrane helix</keyword>
<evidence type="ECO:0000313" key="2">
    <source>
        <dbReference type="EMBL" id="NLD25083.1"/>
    </source>
</evidence>
<organism evidence="2 3">
    <name type="scientific">Candidatus Dojkabacteria bacterium</name>
    <dbReference type="NCBI Taxonomy" id="2099670"/>
    <lineage>
        <taxon>Bacteria</taxon>
        <taxon>Candidatus Dojkabacteria</taxon>
    </lineage>
</organism>
<keyword evidence="1" id="KW-0472">Membrane</keyword>
<evidence type="ECO:0000256" key="1">
    <source>
        <dbReference type="SAM" id="Phobius"/>
    </source>
</evidence>
<evidence type="ECO:0000313" key="3">
    <source>
        <dbReference type="Proteomes" id="UP000545876"/>
    </source>
</evidence>
<feature type="transmembrane region" description="Helical" evidence="1">
    <location>
        <begin position="12"/>
        <end position="33"/>
    </location>
</feature>
<accession>A0A847D0T1</accession>
<name>A0A847D0T1_9BACT</name>
<dbReference type="AlphaFoldDB" id="A0A847D0T1"/>
<feature type="transmembrane region" description="Helical" evidence="1">
    <location>
        <begin position="537"/>
        <end position="554"/>
    </location>
</feature>
<comment type="caution">
    <text evidence="2">The sequence shown here is derived from an EMBL/GenBank/DDBJ whole genome shotgun (WGS) entry which is preliminary data.</text>
</comment>
<protein>
    <submittedName>
        <fullName evidence="2">DUF11 domain-containing protein</fullName>
    </submittedName>
</protein>